<reference evidence="2" key="1">
    <citation type="journal article" date="2011" name="Nat. Biotechnol.">
        <title>The genomic sequence of the Chinese hamster ovary (CHO)-K1 cell line.</title>
        <authorList>
            <person name="Xu X."/>
            <person name="Nagarajan H."/>
            <person name="Lewis N.E."/>
            <person name="Pan S."/>
            <person name="Cai Z."/>
            <person name="Liu X."/>
            <person name="Chen W."/>
            <person name="Xie M."/>
            <person name="Wang W."/>
            <person name="Hammond S."/>
            <person name="Andersen M.R."/>
            <person name="Neff N."/>
            <person name="Passarelli B."/>
            <person name="Koh W."/>
            <person name="Fan H.C."/>
            <person name="Wang J."/>
            <person name="Gui Y."/>
            <person name="Lee K.H."/>
            <person name="Betenbaugh M.J."/>
            <person name="Quake S.R."/>
            <person name="Famili I."/>
            <person name="Palsson B.O."/>
            <person name="Wang J."/>
        </authorList>
    </citation>
    <scope>NUCLEOTIDE SEQUENCE [LARGE SCALE GENOMIC DNA]</scope>
    <source>
        <strain evidence="2">CHO K1 cell line</strain>
    </source>
</reference>
<dbReference type="EMBL" id="JH011264">
    <property type="protein sequence ID" value="EGW14963.1"/>
    <property type="molecule type" value="Genomic_DNA"/>
</dbReference>
<gene>
    <name evidence="1" type="ORF">I79_025877</name>
</gene>
<dbReference type="InParanoid" id="G3IPG7"/>
<sequence length="55" mass="6130">MLGDILEEIGLRQTIKLLKKQQLLYPFAKELVTRWSERANLGPSPILGPAGLCLP</sequence>
<organism evidence="1 2">
    <name type="scientific">Cricetulus griseus</name>
    <name type="common">Chinese hamster</name>
    <name type="synonym">Cricetulus barabensis griseus</name>
    <dbReference type="NCBI Taxonomy" id="10029"/>
    <lineage>
        <taxon>Eukaryota</taxon>
        <taxon>Metazoa</taxon>
        <taxon>Chordata</taxon>
        <taxon>Craniata</taxon>
        <taxon>Vertebrata</taxon>
        <taxon>Euteleostomi</taxon>
        <taxon>Mammalia</taxon>
        <taxon>Eutheria</taxon>
        <taxon>Euarchontoglires</taxon>
        <taxon>Glires</taxon>
        <taxon>Rodentia</taxon>
        <taxon>Myomorpha</taxon>
        <taxon>Muroidea</taxon>
        <taxon>Cricetidae</taxon>
        <taxon>Cricetinae</taxon>
        <taxon>Cricetulus</taxon>
    </lineage>
</organism>
<protein>
    <submittedName>
        <fullName evidence="1">Uncharacterized protein</fullName>
    </submittedName>
</protein>
<name>G3IPG7_CRIGR</name>
<evidence type="ECO:0000313" key="2">
    <source>
        <dbReference type="Proteomes" id="UP000001075"/>
    </source>
</evidence>
<dbReference type="AlphaFoldDB" id="G3IPG7"/>
<proteinExistence type="predicted"/>
<evidence type="ECO:0000313" key="1">
    <source>
        <dbReference type="EMBL" id="EGW14963.1"/>
    </source>
</evidence>
<dbReference type="Proteomes" id="UP000001075">
    <property type="component" value="Unassembled WGS sequence"/>
</dbReference>
<accession>G3IPG7</accession>